<feature type="non-terminal residue" evidence="1">
    <location>
        <position position="1"/>
    </location>
</feature>
<reference evidence="1 2" key="1">
    <citation type="journal article" date="2018" name="PLoS ONE">
        <title>The draft genome of Kipferlia bialata reveals reductive genome evolution in fornicate parasites.</title>
        <authorList>
            <person name="Tanifuji G."/>
            <person name="Takabayashi S."/>
            <person name="Kume K."/>
            <person name="Takagi M."/>
            <person name="Nakayama T."/>
            <person name="Kamikawa R."/>
            <person name="Inagaki Y."/>
            <person name="Hashimoto T."/>
        </authorList>
    </citation>
    <scope>NUCLEOTIDE SEQUENCE [LARGE SCALE GENOMIC DNA]</scope>
    <source>
        <strain evidence="1">NY0173</strain>
    </source>
</reference>
<keyword evidence="2" id="KW-1185">Reference proteome</keyword>
<organism evidence="1 2">
    <name type="scientific">Kipferlia bialata</name>
    <dbReference type="NCBI Taxonomy" id="797122"/>
    <lineage>
        <taxon>Eukaryota</taxon>
        <taxon>Metamonada</taxon>
        <taxon>Carpediemonas-like organisms</taxon>
        <taxon>Kipferlia</taxon>
    </lineage>
</organism>
<gene>
    <name evidence="1" type="ORF">KIPB_017223</name>
</gene>
<protein>
    <submittedName>
        <fullName evidence="1">Uncharacterized protein</fullName>
    </submittedName>
</protein>
<dbReference type="Proteomes" id="UP000265618">
    <property type="component" value="Unassembled WGS sequence"/>
</dbReference>
<dbReference type="AlphaFoldDB" id="A0A9K3DDH5"/>
<accession>A0A9K3DDH5</accession>
<evidence type="ECO:0000313" key="1">
    <source>
        <dbReference type="EMBL" id="GIQ93050.1"/>
    </source>
</evidence>
<proteinExistence type="predicted"/>
<comment type="caution">
    <text evidence="1">The sequence shown here is derived from an EMBL/GenBank/DDBJ whole genome shotgun (WGS) entry which is preliminary data.</text>
</comment>
<feature type="non-terminal residue" evidence="1">
    <location>
        <position position="53"/>
    </location>
</feature>
<name>A0A9K3DDH5_9EUKA</name>
<dbReference type="EMBL" id="BDIP01011296">
    <property type="protein sequence ID" value="GIQ93050.1"/>
    <property type="molecule type" value="Genomic_DNA"/>
</dbReference>
<sequence>IVIGVTMGGFGNHDSDIANEAFPEGVIPTGWREELLLDIIDDCGRGGEEPLLM</sequence>
<evidence type="ECO:0000313" key="2">
    <source>
        <dbReference type="Proteomes" id="UP000265618"/>
    </source>
</evidence>